<name>A0A7C4XTP8_9BACT</name>
<dbReference type="EMBL" id="DTHV01000016">
    <property type="protein sequence ID" value="HGW59918.1"/>
    <property type="molecule type" value="Genomic_DNA"/>
</dbReference>
<dbReference type="AlphaFoldDB" id="A0A7C4XTP8"/>
<organism evidence="2">
    <name type="scientific">Caldisericum exile</name>
    <dbReference type="NCBI Taxonomy" id="693075"/>
    <lineage>
        <taxon>Bacteria</taxon>
        <taxon>Pseudomonadati</taxon>
        <taxon>Caldisericota/Cryosericota group</taxon>
        <taxon>Caldisericota</taxon>
        <taxon>Caldisericia</taxon>
        <taxon>Caldisericales</taxon>
        <taxon>Caldisericaceae</taxon>
        <taxon>Caldisericum</taxon>
    </lineage>
</organism>
<dbReference type="InterPro" id="IPR003832">
    <property type="entry name" value="DUF212"/>
</dbReference>
<dbReference type="PANTHER" id="PTHR31446">
    <property type="entry name" value="ACID PHOSPHATASE/VANADIUM-DEPENDENT HALOPEROXIDASE-RELATED PROTEIN"/>
    <property type="match status" value="1"/>
</dbReference>
<evidence type="ECO:0000313" key="2">
    <source>
        <dbReference type="EMBL" id="HGW59918.1"/>
    </source>
</evidence>
<comment type="caution">
    <text evidence="2">The sequence shown here is derived from an EMBL/GenBank/DDBJ whole genome shotgun (WGS) entry which is preliminary data.</text>
</comment>
<protein>
    <submittedName>
        <fullName evidence="2">Divergent PAP2 family protein</fullName>
    </submittedName>
</protein>
<proteinExistence type="predicted"/>
<feature type="transmembrane region" description="Helical" evidence="1">
    <location>
        <begin position="12"/>
        <end position="34"/>
    </location>
</feature>
<gene>
    <name evidence="2" type="ORF">ENV82_00520</name>
</gene>
<sequence length="156" mass="17350">MKVILQLLGNNILIASIISSLVAQGLKVILFYLIEKEWNWKMFISTGGNPSSHTATATTLTVLLGAKYGFDSPYFTIAFIFSSIVIVDAISVRREVGKHAKTMNDIFFETPLGKRLQETVDIEVFKELIGHSGPEVFIGFLLGVFIAVIDIVFFFK</sequence>
<dbReference type="PANTHER" id="PTHR31446:SF29">
    <property type="entry name" value="ACID PHOSPHATASE_VANADIUM-DEPENDENT HALOPEROXIDASE-RELATED PROTEIN"/>
    <property type="match status" value="1"/>
</dbReference>
<evidence type="ECO:0000256" key="1">
    <source>
        <dbReference type="SAM" id="Phobius"/>
    </source>
</evidence>
<keyword evidence="1" id="KW-1133">Transmembrane helix</keyword>
<accession>A0A7C4XTP8</accession>
<dbReference type="Pfam" id="PF02681">
    <property type="entry name" value="DUF212"/>
    <property type="match status" value="1"/>
</dbReference>
<reference evidence="2" key="1">
    <citation type="journal article" date="2020" name="mSystems">
        <title>Genome- and Community-Level Interaction Insights into Carbon Utilization and Element Cycling Functions of Hydrothermarchaeota in Hydrothermal Sediment.</title>
        <authorList>
            <person name="Zhou Z."/>
            <person name="Liu Y."/>
            <person name="Xu W."/>
            <person name="Pan J."/>
            <person name="Luo Z.H."/>
            <person name="Li M."/>
        </authorList>
    </citation>
    <scope>NUCLEOTIDE SEQUENCE [LARGE SCALE GENOMIC DNA]</scope>
    <source>
        <strain evidence="2">SpSt-794</strain>
    </source>
</reference>
<feature type="transmembrane region" description="Helical" evidence="1">
    <location>
        <begin position="74"/>
        <end position="92"/>
    </location>
</feature>
<keyword evidence="1" id="KW-0812">Transmembrane</keyword>
<keyword evidence="1" id="KW-0472">Membrane</keyword>
<feature type="transmembrane region" description="Helical" evidence="1">
    <location>
        <begin position="136"/>
        <end position="155"/>
    </location>
</feature>